<dbReference type="WBParaSite" id="PS1159_v2.g14599.t1">
    <property type="protein sequence ID" value="PS1159_v2.g14599.t1"/>
    <property type="gene ID" value="PS1159_v2.g14599"/>
</dbReference>
<evidence type="ECO:0000313" key="2">
    <source>
        <dbReference type="WBParaSite" id="PS1159_v2.g14599.t1"/>
    </source>
</evidence>
<evidence type="ECO:0000313" key="1">
    <source>
        <dbReference type="Proteomes" id="UP000887580"/>
    </source>
</evidence>
<reference evidence="2" key="1">
    <citation type="submission" date="2022-11" db="UniProtKB">
        <authorList>
            <consortium name="WormBaseParasite"/>
        </authorList>
    </citation>
    <scope>IDENTIFICATION</scope>
</reference>
<name>A0AC35F9N2_9BILA</name>
<sequence length="1209" mass="133844">MGAGVSQPALALVAGRISNVLIVYPSNSTEFRREAYENVYIFLGLGGASLIVSFFQFYCFQTVCNRIIAKLRYHYVRSLIRQNAGWFDKNQSGTLTSILNENIEKIQEGIGDKIGVVCRGFTMFFAAIIISFIYEWRLSLVMLGLAPLSFLLVAFQGVKMEKSTVKEFSNIAKAGSVAEESIMGVRTVQAFNGQNEMVNRYKNELTKGKKYSIITSFWSGMMEGFFFFLMYIFLGGGILYGAYLIKVGALTSPGNIFIVIMSQLLGAYFVGLISPPLMGIFKARVAAAVIYETIDRVPEIDVYSNVGDNPDNPNGMVEFKDVHFQYPNRQDAKVLNGINLTIYPGQTVAFVGHSGCGKSTTAGLLTRLYNIESGTVIIDGVNINEINIHSLRKIIGIVQQEPSLFNFTIAENIRISCPEITQERMIEICKMANAHDFIETLPNGYDTLIGDGGVQLSGGQKQRIAIARTLARDPKILILDEATSALDAQSESVVQSALDNAAKGRSTIVIAHRLSTIQNADKIVVFEKGYIVEEGTHQELVKLGGHYANLVKAQQLLPENDNKKNRNKMHKKFDENLGFGRKEFVRAARASNSFRNSQKRLSKKCVDVFKSDDDIKFYKSIPIEDNNQYGNYNVSTIYKNAKEEYKWMIAGFICALFRGLELPACGLTFTYVFQSFSMGHDEMMRSCLNALWIFIGIGVGSWIFQCIGSICYAMSSENLTLKLRIAAFQNVLYQDAGFFDNIANSPGKLITRLATDVLNIKSVVDCRMFLVTHSLTAVVISVIIAFIYSWKLALLGTSMLILLGFGEIFIAYKVMAKNMKLARNDNAGKLAIEIIENVKTIQLLTLESHFINEYLEALDSQKTTIKQKCFLESFNNCVAMSFEPFMYGTCYALGIHIIHSGTNSPADAFQAITGILLTAFAVTMSSSYFPEFVRANSAAKLLFSMINRKAATGNSNVGEKADISGTITFKKVQFTYPQKPNQPVMTNLSFTAMPGQTIALVGPSGTGKSTIISMLERFYDVNGGSLKIDGRDIRELSLEHLRTQMALVGQEPRLFCGSIKENICFGLTKEVSADEIDQALTLANAQKFISNLPSGIETEVGEKGGQMSGGQKQRIAIARALIRKPKILLLDEATSALDSESERAVQEALDKARKGRTCITIAHRLSSIQNSDIILYIENGKVEESGSHSELMSQKSKYYELIKKQDING</sequence>
<dbReference type="Proteomes" id="UP000887580">
    <property type="component" value="Unplaced"/>
</dbReference>
<proteinExistence type="predicted"/>
<accession>A0AC35F9N2</accession>
<protein>
    <submittedName>
        <fullName evidence="2">Uncharacterized protein</fullName>
    </submittedName>
</protein>
<organism evidence="1 2">
    <name type="scientific">Panagrolaimus sp. PS1159</name>
    <dbReference type="NCBI Taxonomy" id="55785"/>
    <lineage>
        <taxon>Eukaryota</taxon>
        <taxon>Metazoa</taxon>
        <taxon>Ecdysozoa</taxon>
        <taxon>Nematoda</taxon>
        <taxon>Chromadorea</taxon>
        <taxon>Rhabditida</taxon>
        <taxon>Tylenchina</taxon>
        <taxon>Panagrolaimomorpha</taxon>
        <taxon>Panagrolaimoidea</taxon>
        <taxon>Panagrolaimidae</taxon>
        <taxon>Panagrolaimus</taxon>
    </lineage>
</organism>